<accession>A0A142ENB7</accession>
<evidence type="ECO:0000313" key="4">
    <source>
        <dbReference type="Proteomes" id="UP000073816"/>
    </source>
</evidence>
<dbReference type="Gene3D" id="3.40.50.2300">
    <property type="match status" value="1"/>
</dbReference>
<keyword evidence="4" id="KW-1185">Reference proteome</keyword>
<dbReference type="OrthoDB" id="7631574at2"/>
<feature type="domain" description="Response regulatory" evidence="2">
    <location>
        <begin position="5"/>
        <end position="130"/>
    </location>
</feature>
<dbReference type="PROSITE" id="PS50110">
    <property type="entry name" value="RESPONSE_REGULATORY"/>
    <property type="match status" value="1"/>
</dbReference>
<proteinExistence type="predicted"/>
<evidence type="ECO:0000313" key="3">
    <source>
        <dbReference type="EMBL" id="AMQ56622.1"/>
    </source>
</evidence>
<reference evidence="4" key="1">
    <citation type="submission" date="2015-09" db="EMBL/GenBank/DDBJ databases">
        <title>Complete sequence of Algoriphagus sp. M8-2.</title>
        <authorList>
            <person name="Shintani M."/>
        </authorList>
    </citation>
    <scope>NUCLEOTIDE SEQUENCE [LARGE SCALE GENOMIC DNA]</scope>
    <source>
        <strain evidence="4">M8-2</strain>
    </source>
</reference>
<protein>
    <recommendedName>
        <fullName evidence="2">Response regulatory domain-containing protein</fullName>
    </recommendedName>
</protein>
<dbReference type="PANTHER" id="PTHR44520:SF2">
    <property type="entry name" value="RESPONSE REGULATOR RCP1"/>
    <property type="match status" value="1"/>
</dbReference>
<evidence type="ECO:0000256" key="1">
    <source>
        <dbReference type="PROSITE-ProRule" id="PRU00169"/>
    </source>
</evidence>
<dbReference type="InterPro" id="IPR052893">
    <property type="entry name" value="TCS_response_regulator"/>
</dbReference>
<feature type="modified residue" description="4-aspartylphosphate" evidence="1">
    <location>
        <position position="63"/>
    </location>
</feature>
<dbReference type="InterPro" id="IPR001789">
    <property type="entry name" value="Sig_transdc_resp-reg_receiver"/>
</dbReference>
<dbReference type="PANTHER" id="PTHR44520">
    <property type="entry name" value="RESPONSE REGULATOR RCP1-RELATED"/>
    <property type="match status" value="1"/>
</dbReference>
<organism evidence="3 4">
    <name type="scientific">Algoriphagus sanaruensis</name>
    <dbReference type="NCBI Taxonomy" id="1727163"/>
    <lineage>
        <taxon>Bacteria</taxon>
        <taxon>Pseudomonadati</taxon>
        <taxon>Bacteroidota</taxon>
        <taxon>Cytophagia</taxon>
        <taxon>Cytophagales</taxon>
        <taxon>Cyclobacteriaceae</taxon>
        <taxon>Algoriphagus</taxon>
    </lineage>
</organism>
<dbReference type="InterPro" id="IPR011006">
    <property type="entry name" value="CheY-like_superfamily"/>
</dbReference>
<gene>
    <name evidence="3" type="ORF">AO498_09340</name>
</gene>
<dbReference type="KEGG" id="alm:AO498_09340"/>
<name>A0A142ENB7_9BACT</name>
<dbReference type="SMART" id="SM00448">
    <property type="entry name" value="REC"/>
    <property type="match status" value="1"/>
</dbReference>
<sequence>MKKFLVLLIEDNPGDVFLTSEALQDSKFLIELDYVSNGKEGVDYLFKNGNFESKRTPDIVLLDINLPLKNGHEVLREIKADPETKDIPVIMLTTSSGQSDIMASYQEQASCYIVKPAEAEQFEEFIKVFDRFCETLI</sequence>
<dbReference type="RefSeq" id="WP_067546467.1">
    <property type="nucleotide sequence ID" value="NZ_CP012836.1"/>
</dbReference>
<evidence type="ECO:0000259" key="2">
    <source>
        <dbReference type="PROSITE" id="PS50110"/>
    </source>
</evidence>
<dbReference type="CDD" id="cd17557">
    <property type="entry name" value="REC_Rcp-like"/>
    <property type="match status" value="1"/>
</dbReference>
<keyword evidence="1" id="KW-0597">Phosphoprotein</keyword>
<dbReference type="EMBL" id="CP012836">
    <property type="protein sequence ID" value="AMQ56622.1"/>
    <property type="molecule type" value="Genomic_DNA"/>
</dbReference>
<dbReference type="Proteomes" id="UP000073816">
    <property type="component" value="Chromosome"/>
</dbReference>
<dbReference type="AlphaFoldDB" id="A0A142ENB7"/>
<reference evidence="3 4" key="2">
    <citation type="journal article" date="2016" name="Genome Announc.">
        <title>Complete Genome Sequence of Algoriphagus sp. Strain M8-2, Isolated from a Brackish Lake.</title>
        <authorList>
            <person name="Muraguchi Y."/>
            <person name="Kushimoto K."/>
            <person name="Ohtsubo Y."/>
            <person name="Suzuki T."/>
            <person name="Dohra H."/>
            <person name="Kimbara K."/>
            <person name="Shintani M."/>
        </authorList>
    </citation>
    <scope>NUCLEOTIDE SEQUENCE [LARGE SCALE GENOMIC DNA]</scope>
    <source>
        <strain evidence="3 4">M8-2</strain>
    </source>
</reference>
<dbReference type="PATRIC" id="fig|1727163.4.peg.1951"/>
<dbReference type="Pfam" id="PF00072">
    <property type="entry name" value="Response_reg"/>
    <property type="match status" value="1"/>
</dbReference>
<dbReference type="GO" id="GO:0000160">
    <property type="term" value="P:phosphorelay signal transduction system"/>
    <property type="evidence" value="ECO:0007669"/>
    <property type="project" value="InterPro"/>
</dbReference>
<dbReference type="SUPFAM" id="SSF52172">
    <property type="entry name" value="CheY-like"/>
    <property type="match status" value="1"/>
</dbReference>
<dbReference type="STRING" id="1727163.AO498_09340"/>